<dbReference type="CDD" id="cd00090">
    <property type="entry name" value="HTH_ARSR"/>
    <property type="match status" value="1"/>
</dbReference>
<dbReference type="InterPro" id="IPR051052">
    <property type="entry name" value="Diverse_substrate_MTase"/>
</dbReference>
<dbReference type="Pfam" id="PF08241">
    <property type="entry name" value="Methyltransf_11"/>
    <property type="match status" value="1"/>
</dbReference>
<dbReference type="InterPro" id="IPR013216">
    <property type="entry name" value="Methyltransf_11"/>
</dbReference>
<dbReference type="InterPro" id="IPR036388">
    <property type="entry name" value="WH-like_DNA-bd_sf"/>
</dbReference>
<organism evidence="6 7">
    <name type="scientific">Nocardia goodfellowii</name>
    <dbReference type="NCBI Taxonomy" id="882446"/>
    <lineage>
        <taxon>Bacteria</taxon>
        <taxon>Bacillati</taxon>
        <taxon>Actinomycetota</taxon>
        <taxon>Actinomycetes</taxon>
        <taxon>Mycobacteriales</taxon>
        <taxon>Nocardiaceae</taxon>
        <taxon>Nocardia</taxon>
    </lineage>
</organism>
<feature type="domain" description="HTH marR-type" evidence="5">
    <location>
        <begin position="37"/>
        <end position="88"/>
    </location>
</feature>
<evidence type="ECO:0000259" key="5">
    <source>
        <dbReference type="Pfam" id="PF12802"/>
    </source>
</evidence>
<dbReference type="GO" id="GO:0008168">
    <property type="term" value="F:methyltransferase activity"/>
    <property type="evidence" value="ECO:0007669"/>
    <property type="project" value="UniProtKB-KW"/>
</dbReference>
<evidence type="ECO:0000256" key="1">
    <source>
        <dbReference type="ARBA" id="ARBA00008361"/>
    </source>
</evidence>
<dbReference type="EMBL" id="JAGGMR010000001">
    <property type="protein sequence ID" value="MBP2192033.1"/>
    <property type="molecule type" value="Genomic_DNA"/>
</dbReference>
<gene>
    <name evidence="6" type="ORF">BJ987_004934</name>
</gene>
<feature type="domain" description="Methyltransferase type 11" evidence="4">
    <location>
        <begin position="202"/>
        <end position="289"/>
    </location>
</feature>
<dbReference type="RefSeq" id="WP_307869742.1">
    <property type="nucleotide sequence ID" value="NZ_JAGGMR010000001.1"/>
</dbReference>
<dbReference type="InterPro" id="IPR011991">
    <property type="entry name" value="ArsR-like_HTH"/>
</dbReference>
<dbReference type="CDD" id="cd02440">
    <property type="entry name" value="AdoMet_MTases"/>
    <property type="match status" value="1"/>
</dbReference>
<accession>A0ABS4QK02</accession>
<dbReference type="Pfam" id="PF12802">
    <property type="entry name" value="MarR_2"/>
    <property type="match status" value="1"/>
</dbReference>
<evidence type="ECO:0000256" key="3">
    <source>
        <dbReference type="ARBA" id="ARBA00022679"/>
    </source>
</evidence>
<keyword evidence="3" id="KW-0808">Transferase</keyword>
<dbReference type="InterPro" id="IPR036390">
    <property type="entry name" value="WH_DNA-bd_sf"/>
</dbReference>
<dbReference type="InterPro" id="IPR029063">
    <property type="entry name" value="SAM-dependent_MTases_sf"/>
</dbReference>
<name>A0ABS4QK02_9NOCA</name>
<dbReference type="GO" id="GO:0032259">
    <property type="term" value="P:methylation"/>
    <property type="evidence" value="ECO:0007669"/>
    <property type="project" value="UniProtKB-KW"/>
</dbReference>
<dbReference type="Gene3D" id="3.40.50.150">
    <property type="entry name" value="Vaccinia Virus protein VP39"/>
    <property type="match status" value="1"/>
</dbReference>
<sequence>MIVRPGLGELLRYVGELVDSGAKEVYGSLGLSYRPRYTPVLRAMSLGAGTVTEITEITHVTQGAISQTIGLMAADGLVVRERLPDGRKSGIQLTAGGRELVELLKPHWENTFAAIAELESEIGFPLRQVLGDAAAALERTGFAARLEQVRRAERDHPVTTSETPQHNWFDRDGRDYARFRPEYPARLAMFLAALAPSTDLAVDVGCGSGQLTSQLAPYFTATIGVDPSAEQIEHAPARERVRYLQAPAERLPISDHSASLVTAAQAAHWFDRPAFYAEVRRIAVEGAVIALLSYGVLRLEPDLQERFEHFYRTEIGPFWPPERALVDSGYADIDFPFDEYPTPAMRIEKQWRLDEFMGYLSTWSAVRRARDAGGAEVLHAFAADLAGLWGEPTTTRRITWPLNMRVGIL</sequence>
<evidence type="ECO:0000313" key="6">
    <source>
        <dbReference type="EMBL" id="MBP2192033.1"/>
    </source>
</evidence>
<reference evidence="6 7" key="1">
    <citation type="submission" date="2021-03" db="EMBL/GenBank/DDBJ databases">
        <title>Sequencing the genomes of 1000 actinobacteria strains.</title>
        <authorList>
            <person name="Klenk H.-P."/>
        </authorList>
    </citation>
    <scope>NUCLEOTIDE SEQUENCE [LARGE SCALE GENOMIC DNA]</scope>
    <source>
        <strain evidence="6 7">DSM 45516</strain>
    </source>
</reference>
<dbReference type="PANTHER" id="PTHR44942:SF4">
    <property type="entry name" value="METHYLTRANSFERASE TYPE 11 DOMAIN-CONTAINING PROTEIN"/>
    <property type="match status" value="1"/>
</dbReference>
<evidence type="ECO:0000313" key="7">
    <source>
        <dbReference type="Proteomes" id="UP001519325"/>
    </source>
</evidence>
<dbReference type="Proteomes" id="UP001519325">
    <property type="component" value="Unassembled WGS sequence"/>
</dbReference>
<protein>
    <submittedName>
        <fullName evidence="6">SAM-dependent methyltransferase/DNA-binding MarR family transcriptional regulator</fullName>
    </submittedName>
</protein>
<dbReference type="InterPro" id="IPR000835">
    <property type="entry name" value="HTH_MarR-typ"/>
</dbReference>
<keyword evidence="7" id="KW-1185">Reference proteome</keyword>
<dbReference type="Gene3D" id="1.10.10.10">
    <property type="entry name" value="Winged helix-like DNA-binding domain superfamily/Winged helix DNA-binding domain"/>
    <property type="match status" value="1"/>
</dbReference>
<dbReference type="PANTHER" id="PTHR44942">
    <property type="entry name" value="METHYLTRANSF_11 DOMAIN-CONTAINING PROTEIN"/>
    <property type="match status" value="1"/>
</dbReference>
<comment type="similarity">
    <text evidence="1">Belongs to the methyltransferase superfamily.</text>
</comment>
<evidence type="ECO:0000259" key="4">
    <source>
        <dbReference type="Pfam" id="PF08241"/>
    </source>
</evidence>
<proteinExistence type="inferred from homology"/>
<comment type="caution">
    <text evidence="6">The sequence shown here is derived from an EMBL/GenBank/DDBJ whole genome shotgun (WGS) entry which is preliminary data.</text>
</comment>
<keyword evidence="2 6" id="KW-0489">Methyltransferase</keyword>
<dbReference type="SUPFAM" id="SSF46785">
    <property type="entry name" value="Winged helix' DNA-binding domain"/>
    <property type="match status" value="1"/>
</dbReference>
<evidence type="ECO:0000256" key="2">
    <source>
        <dbReference type="ARBA" id="ARBA00022603"/>
    </source>
</evidence>
<dbReference type="SUPFAM" id="SSF53335">
    <property type="entry name" value="S-adenosyl-L-methionine-dependent methyltransferases"/>
    <property type="match status" value="1"/>
</dbReference>